<comment type="caution">
    <text evidence="11">The sequence shown here is derived from an EMBL/GenBank/DDBJ whole genome shotgun (WGS) entry which is preliminary data.</text>
</comment>
<feature type="transmembrane region" description="Helical" evidence="9">
    <location>
        <begin position="580"/>
        <end position="599"/>
    </location>
</feature>
<keyword evidence="2" id="KW-0813">Transport</keyword>
<gene>
    <name evidence="11" type="ORF">EGW08_003705</name>
</gene>
<comment type="subcellular location">
    <subcellularLocation>
        <location evidence="1">Membrane</location>
        <topology evidence="1">Multi-pass membrane protein</topology>
    </subcellularLocation>
</comment>
<evidence type="ECO:0000313" key="12">
    <source>
        <dbReference type="Proteomes" id="UP000271974"/>
    </source>
</evidence>
<name>A0A3S1ACR7_ELYCH</name>
<dbReference type="Gene3D" id="1.10.287.70">
    <property type="match status" value="2"/>
</dbReference>
<dbReference type="Proteomes" id="UP000271974">
    <property type="component" value="Unassembled WGS sequence"/>
</dbReference>
<evidence type="ECO:0000256" key="3">
    <source>
        <dbReference type="ARBA" id="ARBA00022692"/>
    </source>
</evidence>
<keyword evidence="7" id="KW-0407">Ion channel</keyword>
<feature type="transmembrane region" description="Helical" evidence="9">
    <location>
        <begin position="606"/>
        <end position="625"/>
    </location>
</feature>
<dbReference type="GO" id="GO:0022841">
    <property type="term" value="F:potassium ion leak channel activity"/>
    <property type="evidence" value="ECO:0007669"/>
    <property type="project" value="TreeGrafter"/>
</dbReference>
<evidence type="ECO:0000256" key="9">
    <source>
        <dbReference type="SAM" id="Phobius"/>
    </source>
</evidence>
<feature type="region of interest" description="Disordered" evidence="8">
    <location>
        <begin position="60"/>
        <end position="86"/>
    </location>
</feature>
<sequence>GFGNLAPRTSLGRLIAIFYSGISIPVATLVLGELGDLIVKSFKFLYLAMLRCCRCRKKKRDDKKDDGSKPISNTTNETSNNSGGYKCGAGSGKHDDLLWNSMAVDSLYFTPYPPTVASSTKDAQLKTFRKYHQGSLNMPGQYYEHEKEINTAEKNIPGTSLDKASNQSLKIQKETLDEHFQRLSSTDRLYSRRLSCYWLGYLSYYCFDKTAFISACKQFGLRCKEGGNMSHYFKKMSSSSKKKLISENEQIAPLELNRKTYLGGNLTRCTHSEFVRRVPKCSEKIPRETPVFKIMKTYHKRENSTELDSSLSNRNSSGTKVSSHSCAPYRTSCPPKFISALFLASPFRWIYIGNILRKFLHNLMRTLKNSPSFCPSTKVNKNREQVTTNVFNIKKRRVSKINVIGPEKCKRLFEKSNNWRIINKQNQENLLNSSFDTKLGENKNGKNTVAFRLNQQYMNRNNHGAAEEPTTDTSATPFTGTDQDYVEGDASFYGEVTTEATTGVTETTTTGDTSAEDTSATTKTSDAKDKKGDHPVDVDDDDDEEEEEEAAPVMATIFITCVYIVSGAVALAKFSDDLDVLDAIWFLYISMVTIGYGDVVPYNQYVFLVMLPYIFIGLSLMSSVLNEVTSYFTNNINKARTIGQEVQQIIISTKNVNDAIVQRERARARWDFVRRTVWKKNLPEKLVEEAKWHKINLFAEERDLIRRAYAIYFRQPPCALQEGVVTDYYERDESRPTESEGAAAAAKRLLLKHTDYTYEELLEKYFTLWQRIRRWFRRAFYHARHYVTGQSIPPPTPPLIREVTISSKETRSYAEVEPDEEPV</sequence>
<dbReference type="InterPro" id="IPR013099">
    <property type="entry name" value="K_chnl_dom"/>
</dbReference>
<keyword evidence="6 9" id="KW-0472">Membrane</keyword>
<feature type="compositionally biased region" description="Basic and acidic residues" evidence="8">
    <location>
        <begin position="525"/>
        <end position="537"/>
    </location>
</feature>
<feature type="domain" description="Potassium channel" evidence="10">
    <location>
        <begin position="559"/>
        <end position="633"/>
    </location>
</feature>
<evidence type="ECO:0000313" key="11">
    <source>
        <dbReference type="EMBL" id="RUS88529.1"/>
    </source>
</evidence>
<dbReference type="GO" id="GO:0030322">
    <property type="term" value="P:stabilization of membrane potential"/>
    <property type="evidence" value="ECO:0007669"/>
    <property type="project" value="TreeGrafter"/>
</dbReference>
<keyword evidence="5" id="KW-0406">Ion transport</keyword>
<proteinExistence type="predicted"/>
<evidence type="ECO:0000256" key="2">
    <source>
        <dbReference type="ARBA" id="ARBA00022448"/>
    </source>
</evidence>
<feature type="domain" description="Potassium channel" evidence="10">
    <location>
        <begin position="1"/>
        <end position="39"/>
    </location>
</feature>
<reference evidence="11 12" key="1">
    <citation type="submission" date="2019-01" db="EMBL/GenBank/DDBJ databases">
        <title>A draft genome assembly of the solar-powered sea slug Elysia chlorotica.</title>
        <authorList>
            <person name="Cai H."/>
            <person name="Li Q."/>
            <person name="Fang X."/>
            <person name="Li J."/>
            <person name="Curtis N.E."/>
            <person name="Altenburger A."/>
            <person name="Shibata T."/>
            <person name="Feng M."/>
            <person name="Maeda T."/>
            <person name="Schwartz J.A."/>
            <person name="Shigenobu S."/>
            <person name="Lundholm N."/>
            <person name="Nishiyama T."/>
            <person name="Yang H."/>
            <person name="Hasebe M."/>
            <person name="Li S."/>
            <person name="Pierce S.K."/>
            <person name="Wang J."/>
        </authorList>
    </citation>
    <scope>NUCLEOTIDE SEQUENCE [LARGE SCALE GENOMIC DNA]</scope>
    <source>
        <strain evidence="11">EC2010</strain>
        <tissue evidence="11">Whole organism of an adult</tissue>
    </source>
</reference>
<dbReference type="EMBL" id="RQTK01000080">
    <property type="protein sequence ID" value="RUS88529.1"/>
    <property type="molecule type" value="Genomic_DNA"/>
</dbReference>
<dbReference type="Pfam" id="PF07885">
    <property type="entry name" value="Ion_trans_2"/>
    <property type="match status" value="2"/>
</dbReference>
<feature type="compositionally biased region" description="Low complexity" evidence="8">
    <location>
        <begin position="497"/>
        <end position="524"/>
    </location>
</feature>
<feature type="region of interest" description="Disordered" evidence="8">
    <location>
        <begin position="497"/>
        <end position="549"/>
    </location>
</feature>
<protein>
    <recommendedName>
        <fullName evidence="10">Potassium channel domain-containing protein</fullName>
    </recommendedName>
</protein>
<keyword evidence="4 9" id="KW-1133">Transmembrane helix</keyword>
<evidence type="ECO:0000256" key="5">
    <source>
        <dbReference type="ARBA" id="ARBA00023065"/>
    </source>
</evidence>
<dbReference type="PANTHER" id="PTHR11003">
    <property type="entry name" value="POTASSIUM CHANNEL, SUBFAMILY K"/>
    <property type="match status" value="1"/>
</dbReference>
<feature type="non-terminal residue" evidence="11">
    <location>
        <position position="1"/>
    </location>
</feature>
<organism evidence="11 12">
    <name type="scientific">Elysia chlorotica</name>
    <name type="common">Eastern emerald elysia</name>
    <name type="synonym">Sea slug</name>
    <dbReference type="NCBI Taxonomy" id="188477"/>
    <lineage>
        <taxon>Eukaryota</taxon>
        <taxon>Metazoa</taxon>
        <taxon>Spiralia</taxon>
        <taxon>Lophotrochozoa</taxon>
        <taxon>Mollusca</taxon>
        <taxon>Gastropoda</taxon>
        <taxon>Heterobranchia</taxon>
        <taxon>Euthyneura</taxon>
        <taxon>Panpulmonata</taxon>
        <taxon>Sacoglossa</taxon>
        <taxon>Placobranchoidea</taxon>
        <taxon>Plakobranchidae</taxon>
        <taxon>Elysia</taxon>
    </lineage>
</organism>
<dbReference type="InterPro" id="IPR003280">
    <property type="entry name" value="2pore_dom_K_chnl"/>
</dbReference>
<dbReference type="GO" id="GO:0015271">
    <property type="term" value="F:outward rectifier potassium channel activity"/>
    <property type="evidence" value="ECO:0007669"/>
    <property type="project" value="TreeGrafter"/>
</dbReference>
<keyword evidence="12" id="KW-1185">Reference proteome</keyword>
<feature type="compositionally biased region" description="Acidic residues" evidence="8">
    <location>
        <begin position="538"/>
        <end position="549"/>
    </location>
</feature>
<accession>A0A3S1ACR7</accession>
<evidence type="ECO:0000256" key="1">
    <source>
        <dbReference type="ARBA" id="ARBA00004141"/>
    </source>
</evidence>
<evidence type="ECO:0000256" key="4">
    <source>
        <dbReference type="ARBA" id="ARBA00022989"/>
    </source>
</evidence>
<dbReference type="GO" id="GO:0005886">
    <property type="term" value="C:plasma membrane"/>
    <property type="evidence" value="ECO:0007669"/>
    <property type="project" value="TreeGrafter"/>
</dbReference>
<evidence type="ECO:0000259" key="10">
    <source>
        <dbReference type="Pfam" id="PF07885"/>
    </source>
</evidence>
<feature type="transmembrane region" description="Helical" evidence="9">
    <location>
        <begin position="553"/>
        <end position="574"/>
    </location>
</feature>
<dbReference type="PANTHER" id="PTHR11003:SF335">
    <property type="entry name" value="POTASSIUM CHANNEL DOMAIN-CONTAINING PROTEIN"/>
    <property type="match status" value="1"/>
</dbReference>
<dbReference type="AlphaFoldDB" id="A0A3S1ACR7"/>
<keyword evidence="3 9" id="KW-0812">Transmembrane</keyword>
<dbReference type="SUPFAM" id="SSF81324">
    <property type="entry name" value="Voltage-gated potassium channels"/>
    <property type="match status" value="2"/>
</dbReference>
<evidence type="ECO:0000256" key="6">
    <source>
        <dbReference type="ARBA" id="ARBA00023136"/>
    </source>
</evidence>
<dbReference type="OrthoDB" id="6157920at2759"/>
<feature type="transmembrane region" description="Helical" evidence="9">
    <location>
        <begin position="12"/>
        <end position="31"/>
    </location>
</feature>
<evidence type="ECO:0000256" key="7">
    <source>
        <dbReference type="ARBA" id="ARBA00023303"/>
    </source>
</evidence>
<evidence type="ECO:0000256" key="8">
    <source>
        <dbReference type="SAM" id="MobiDB-lite"/>
    </source>
</evidence>
<dbReference type="STRING" id="188477.A0A3S1ACR7"/>
<feature type="compositionally biased region" description="Low complexity" evidence="8">
    <location>
        <begin position="72"/>
        <end position="82"/>
    </location>
</feature>